<proteinExistence type="predicted"/>
<dbReference type="EMBL" id="BAABDK010000010">
    <property type="protein sequence ID" value="GAA4028047.1"/>
    <property type="molecule type" value="Genomic_DNA"/>
</dbReference>
<evidence type="ECO:0000313" key="1">
    <source>
        <dbReference type="EMBL" id="GAA4028047.1"/>
    </source>
</evidence>
<dbReference type="Proteomes" id="UP001501469">
    <property type="component" value="Unassembled WGS sequence"/>
</dbReference>
<keyword evidence="2" id="KW-1185">Reference proteome</keyword>
<protein>
    <submittedName>
        <fullName evidence="1">Uncharacterized protein</fullName>
    </submittedName>
</protein>
<gene>
    <name evidence="1" type="ORF">GCM10022409_10100</name>
</gene>
<comment type="caution">
    <text evidence="1">The sequence shown here is derived from an EMBL/GenBank/DDBJ whole genome shotgun (WGS) entry which is preliminary data.</text>
</comment>
<accession>A0ABP7TLF1</accession>
<name>A0ABP7TLF1_9BACT</name>
<dbReference type="RefSeq" id="WP_345051071.1">
    <property type="nucleotide sequence ID" value="NZ_BAABDK010000010.1"/>
</dbReference>
<evidence type="ECO:0000313" key="2">
    <source>
        <dbReference type="Proteomes" id="UP001501469"/>
    </source>
</evidence>
<organism evidence="1 2">
    <name type="scientific">Hymenobacter glaciei</name>
    <dbReference type="NCBI Taxonomy" id="877209"/>
    <lineage>
        <taxon>Bacteria</taxon>
        <taxon>Pseudomonadati</taxon>
        <taxon>Bacteroidota</taxon>
        <taxon>Cytophagia</taxon>
        <taxon>Cytophagales</taxon>
        <taxon>Hymenobacteraceae</taxon>
        <taxon>Hymenobacter</taxon>
    </lineage>
</organism>
<reference evidence="2" key="1">
    <citation type="journal article" date="2019" name="Int. J. Syst. Evol. Microbiol.">
        <title>The Global Catalogue of Microorganisms (GCM) 10K type strain sequencing project: providing services to taxonomists for standard genome sequencing and annotation.</title>
        <authorList>
            <consortium name="The Broad Institute Genomics Platform"/>
            <consortium name="The Broad Institute Genome Sequencing Center for Infectious Disease"/>
            <person name="Wu L."/>
            <person name="Ma J."/>
        </authorList>
    </citation>
    <scope>NUCLEOTIDE SEQUENCE [LARGE SCALE GENOMIC DNA]</scope>
    <source>
        <strain evidence="2">JCM 17225</strain>
    </source>
</reference>
<sequence>MMLLIKADQEHKYIHRPLPPTPYLLEEPRAATAALEAAIRACPKKDFSAKASRPTYAQGYDLGEAIDSPYLTHREAVWVELWRYEFDANTATQVLTQLQRIIAHRQASGIAPVYHKGKCFFPERPTPPQP</sequence>